<evidence type="ECO:0000256" key="2">
    <source>
        <dbReference type="ARBA" id="ARBA00022670"/>
    </source>
</evidence>
<dbReference type="Gene3D" id="2.40.10.120">
    <property type="match status" value="1"/>
</dbReference>
<dbReference type="SUPFAM" id="SSF50156">
    <property type="entry name" value="PDZ domain-like"/>
    <property type="match status" value="1"/>
</dbReference>
<evidence type="ECO:0000313" key="6">
    <source>
        <dbReference type="EMBL" id="PIS31290.1"/>
    </source>
</evidence>
<keyword evidence="2" id="KW-0645">Protease</keyword>
<dbReference type="EMBL" id="PEYM01000027">
    <property type="protein sequence ID" value="PIS31290.1"/>
    <property type="molecule type" value="Genomic_DNA"/>
</dbReference>
<dbReference type="Pfam" id="PF13180">
    <property type="entry name" value="PDZ_2"/>
    <property type="match status" value="1"/>
</dbReference>
<dbReference type="InterPro" id="IPR001940">
    <property type="entry name" value="Peptidase_S1C"/>
</dbReference>
<sequence>MKRNNVFIIFSALLFISFGALAQNLAMNIAPVAPTTPPANSTALAFSPNTIADIVEEVGSTVVNIDVVKNVRVASPFNNFGPFGFEFAPEFKDHYQDRIIPQKGAGSGFIFDQRGYILTNEHVTHDADEIKVTLKDGRKLSAKVVGSDQSLDLSMIKIEAKDLKVLALGDSEKIRPGEWVIAIGNPYGFANTVTTGIISATNRTLEDLGKKNLIQTDAAINPGNSGGPLLNLNGEVIGINVAIVAGAQSIGFAIPINSAKEIVDDLIKKGKVSRPWLGVYMRDVDERIANYFELPVAEGVIITDIAKDSPSEKMGLQKYDIIKELAGTKVKTAAEIQELVQTKKPGDQITLKIYRDGKNLTLKGTLSERP</sequence>
<protein>
    <submittedName>
        <fullName evidence="6">Peptidase S1</fullName>
    </submittedName>
</protein>
<dbReference type="PANTHER" id="PTHR22939">
    <property type="entry name" value="SERINE PROTEASE FAMILY S1C HTRA-RELATED"/>
    <property type="match status" value="1"/>
</dbReference>
<dbReference type="SUPFAM" id="SSF50494">
    <property type="entry name" value="Trypsin-like serine proteases"/>
    <property type="match status" value="1"/>
</dbReference>
<accession>A0A2H0Y167</accession>
<reference evidence="6 7" key="1">
    <citation type="submission" date="2017-09" db="EMBL/GenBank/DDBJ databases">
        <title>Depth-based differentiation of microbial function through sediment-hosted aquifers and enrichment of novel symbionts in the deep terrestrial subsurface.</title>
        <authorList>
            <person name="Probst A.J."/>
            <person name="Ladd B."/>
            <person name="Jarett J.K."/>
            <person name="Geller-Mcgrath D.E."/>
            <person name="Sieber C.M."/>
            <person name="Emerson J.B."/>
            <person name="Anantharaman K."/>
            <person name="Thomas B.C."/>
            <person name="Malmstrom R."/>
            <person name="Stieglmeier M."/>
            <person name="Klingl A."/>
            <person name="Woyke T."/>
            <person name="Ryan C.M."/>
            <person name="Banfield J.F."/>
        </authorList>
    </citation>
    <scope>NUCLEOTIDE SEQUENCE [LARGE SCALE GENOMIC DNA]</scope>
    <source>
        <strain evidence="6">CG08_land_8_20_14_0_20_45_16</strain>
    </source>
</reference>
<dbReference type="Pfam" id="PF13365">
    <property type="entry name" value="Trypsin_2"/>
    <property type="match status" value="1"/>
</dbReference>
<dbReference type="Proteomes" id="UP000231343">
    <property type="component" value="Unassembled WGS sequence"/>
</dbReference>
<dbReference type="AlphaFoldDB" id="A0A2H0Y167"/>
<feature type="domain" description="PDZ" evidence="5">
    <location>
        <begin position="266"/>
        <end position="357"/>
    </location>
</feature>
<dbReference type="InterPro" id="IPR001478">
    <property type="entry name" value="PDZ"/>
</dbReference>
<keyword evidence="4" id="KW-0732">Signal</keyword>
<name>A0A2H0Y167_UNCSA</name>
<gene>
    <name evidence="6" type="ORF">COT42_01475</name>
</gene>
<dbReference type="InterPro" id="IPR036034">
    <property type="entry name" value="PDZ_sf"/>
</dbReference>
<evidence type="ECO:0000313" key="7">
    <source>
        <dbReference type="Proteomes" id="UP000231343"/>
    </source>
</evidence>
<dbReference type="GO" id="GO:0006508">
    <property type="term" value="P:proteolysis"/>
    <property type="evidence" value="ECO:0007669"/>
    <property type="project" value="UniProtKB-KW"/>
</dbReference>
<dbReference type="PROSITE" id="PS50106">
    <property type="entry name" value="PDZ"/>
    <property type="match status" value="1"/>
</dbReference>
<proteinExistence type="inferred from homology"/>
<dbReference type="InterPro" id="IPR009003">
    <property type="entry name" value="Peptidase_S1_PA"/>
</dbReference>
<dbReference type="SMART" id="SM00228">
    <property type="entry name" value="PDZ"/>
    <property type="match status" value="1"/>
</dbReference>
<dbReference type="Gene3D" id="2.30.42.10">
    <property type="match status" value="1"/>
</dbReference>
<dbReference type="PRINTS" id="PR00834">
    <property type="entry name" value="PROTEASES2C"/>
</dbReference>
<dbReference type="PANTHER" id="PTHR22939:SF129">
    <property type="entry name" value="SERINE PROTEASE HTRA2, MITOCHONDRIAL"/>
    <property type="match status" value="1"/>
</dbReference>
<organism evidence="6 7">
    <name type="scientific">Candidatus Saganbacteria bacterium CG08_land_8_20_14_0_20_45_16</name>
    <dbReference type="NCBI Taxonomy" id="2014293"/>
    <lineage>
        <taxon>Bacteria</taxon>
        <taxon>Bacillati</taxon>
        <taxon>Saganbacteria</taxon>
    </lineage>
</organism>
<comment type="caution">
    <text evidence="6">The sequence shown here is derived from an EMBL/GenBank/DDBJ whole genome shotgun (WGS) entry which is preliminary data.</text>
</comment>
<feature type="chain" id="PRO_5013581028" evidence="4">
    <location>
        <begin position="23"/>
        <end position="370"/>
    </location>
</feature>
<evidence type="ECO:0000256" key="3">
    <source>
        <dbReference type="ARBA" id="ARBA00022801"/>
    </source>
</evidence>
<comment type="similarity">
    <text evidence="1">Belongs to the peptidase S1C family.</text>
</comment>
<dbReference type="GO" id="GO:0004252">
    <property type="term" value="F:serine-type endopeptidase activity"/>
    <property type="evidence" value="ECO:0007669"/>
    <property type="project" value="InterPro"/>
</dbReference>
<keyword evidence="3" id="KW-0378">Hydrolase</keyword>
<evidence type="ECO:0000256" key="4">
    <source>
        <dbReference type="SAM" id="SignalP"/>
    </source>
</evidence>
<evidence type="ECO:0000259" key="5">
    <source>
        <dbReference type="PROSITE" id="PS50106"/>
    </source>
</evidence>
<feature type="signal peptide" evidence="4">
    <location>
        <begin position="1"/>
        <end position="22"/>
    </location>
</feature>
<evidence type="ECO:0000256" key="1">
    <source>
        <dbReference type="ARBA" id="ARBA00010541"/>
    </source>
</evidence>